<feature type="compositionally biased region" description="Pro residues" evidence="1">
    <location>
        <begin position="173"/>
        <end position="188"/>
    </location>
</feature>
<proteinExistence type="predicted"/>
<dbReference type="AlphaFoldDB" id="A0A2A9NPG5"/>
<feature type="region of interest" description="Disordered" evidence="1">
    <location>
        <begin position="165"/>
        <end position="204"/>
    </location>
</feature>
<keyword evidence="3" id="KW-1185">Reference proteome</keyword>
<organism evidence="2 3">
    <name type="scientific">Amanita thiersii Skay4041</name>
    <dbReference type="NCBI Taxonomy" id="703135"/>
    <lineage>
        <taxon>Eukaryota</taxon>
        <taxon>Fungi</taxon>
        <taxon>Dikarya</taxon>
        <taxon>Basidiomycota</taxon>
        <taxon>Agaricomycotina</taxon>
        <taxon>Agaricomycetes</taxon>
        <taxon>Agaricomycetidae</taxon>
        <taxon>Agaricales</taxon>
        <taxon>Pluteineae</taxon>
        <taxon>Amanitaceae</taxon>
        <taxon>Amanita</taxon>
    </lineage>
</organism>
<protein>
    <submittedName>
        <fullName evidence="2">Uncharacterized protein</fullName>
    </submittedName>
</protein>
<evidence type="ECO:0000313" key="2">
    <source>
        <dbReference type="EMBL" id="PFH50147.1"/>
    </source>
</evidence>
<reference evidence="2 3" key="1">
    <citation type="submission" date="2014-02" db="EMBL/GenBank/DDBJ databases">
        <title>Transposable element dynamics among asymbiotic and ectomycorrhizal Amanita fungi.</title>
        <authorList>
            <consortium name="DOE Joint Genome Institute"/>
            <person name="Hess J."/>
            <person name="Skrede I."/>
            <person name="Wolfe B."/>
            <person name="LaButti K."/>
            <person name="Ohm R.A."/>
            <person name="Grigoriev I.V."/>
            <person name="Pringle A."/>
        </authorList>
    </citation>
    <scope>NUCLEOTIDE SEQUENCE [LARGE SCALE GENOMIC DNA]</scope>
    <source>
        <strain evidence="2 3">SKay4041</strain>
    </source>
</reference>
<name>A0A2A9NPG5_9AGAR</name>
<dbReference type="OrthoDB" id="3173670at2759"/>
<evidence type="ECO:0000313" key="3">
    <source>
        <dbReference type="Proteomes" id="UP000242287"/>
    </source>
</evidence>
<dbReference type="Proteomes" id="UP000242287">
    <property type="component" value="Unassembled WGS sequence"/>
</dbReference>
<gene>
    <name evidence="2" type="ORF">AMATHDRAFT_4230</name>
</gene>
<dbReference type="EMBL" id="KZ302010">
    <property type="protein sequence ID" value="PFH50147.1"/>
    <property type="molecule type" value="Genomic_DNA"/>
</dbReference>
<sequence length="204" mass="22595">MAGTTTAGCLLSRPDRDALAFVSHACLNPLSSISAMPPRTTPKIHQLLLKTHKLTIFLTLPPTTAIAEVKDEALSALTSEVHKTHTDIDGIPMVTSPDQFELCRVARERDQNRRAAGMGMQSYEVLDTRKTLRDYGFPSWEVLFFQFKREGELLPVTVTLPSVEDDEIDVQPAQPPLPALIPDDPPPTTRVNKGKRKARPDESD</sequence>
<accession>A0A2A9NPG5</accession>
<evidence type="ECO:0000256" key="1">
    <source>
        <dbReference type="SAM" id="MobiDB-lite"/>
    </source>
</evidence>